<evidence type="ECO:0000256" key="7">
    <source>
        <dbReference type="ARBA" id="ARBA00022989"/>
    </source>
</evidence>
<evidence type="ECO:0000256" key="8">
    <source>
        <dbReference type="ARBA" id="ARBA00023136"/>
    </source>
</evidence>
<accession>A0AAV7X458</accession>
<dbReference type="AlphaFoldDB" id="A0AAV7X458"/>
<keyword evidence="7 11" id="KW-1133">Transmembrane helix</keyword>
<dbReference type="GO" id="GO:0008194">
    <property type="term" value="F:UDP-glycosyltransferase activity"/>
    <property type="evidence" value="ECO:0007669"/>
    <property type="project" value="InterPro"/>
</dbReference>
<evidence type="ECO:0000256" key="4">
    <source>
        <dbReference type="ARBA" id="ARBA00022679"/>
    </source>
</evidence>
<evidence type="ECO:0000256" key="9">
    <source>
        <dbReference type="ARBA" id="ARBA00023180"/>
    </source>
</evidence>
<feature type="chain" id="PRO_5043384066" description="Glucuronosyltransferase" evidence="12">
    <location>
        <begin position="26"/>
        <end position="534"/>
    </location>
</feature>
<feature type="signal peptide" evidence="12">
    <location>
        <begin position="1"/>
        <end position="25"/>
    </location>
</feature>
<sequence length="534" mass="59384">MAPTGALAALVSLFLAAVLPDAAVAYRVLGVLPHIMHSHNVMFKPLFEELAARGHEVFMISPFPQKTKIANYTDLDVSSIVPPQANTMEFDFMAKPGQLGSVATMRVLANLADADTCRRVFSSKHFQDVMKGAYGKFDVVFTEVSNTDCWAAVPYKLKVPMISLSTQPGFMWSAGRVGYPDNPAYITTSFMNFAYPATFWQRLYNTYNYLTVHFLAKRWLQDSCDDVVREFFGADTPPLSELVQRTSLVMENVWPGVQLARPVPPNVLQVGGLHIRPPRLPGGATLEPGLRAWMDAAEHGVIFFTMGSGVRTSTLPKDKFLALRDAFAALPQRVLWKYELDTMEGQPDNVRIASWFPAIDVLSHPKTVLFITHGGLMGTLEAVYAGVPMLGIPLVSDQGPNVELYKHRGIAERLDHWALTKDRLLELVNKMIKDPKYRERAREVSALYRDRPRTPAQEAVWWTEYVVRHRGAPHLRPVGADMPLHQYLLLDVAAVVLAAVVVVLLAARAVVRRLASALTSKPPSPSSKTKRKGD</sequence>
<keyword evidence="6" id="KW-0256">Endoplasmic reticulum</keyword>
<comment type="caution">
    <text evidence="13">The sequence shown here is derived from an EMBL/GenBank/DDBJ whole genome shotgun (WGS) entry which is preliminary data.</text>
</comment>
<keyword evidence="5 11" id="KW-0812">Transmembrane</keyword>
<dbReference type="GO" id="GO:0005783">
    <property type="term" value="C:endoplasmic reticulum"/>
    <property type="evidence" value="ECO:0007669"/>
    <property type="project" value="UniProtKB-SubCell"/>
</dbReference>
<reference evidence="13" key="1">
    <citation type="submission" date="2022-12" db="EMBL/GenBank/DDBJ databases">
        <title>Chromosome-level genome assembly of the bean flower thrips Megalurothrips usitatus.</title>
        <authorList>
            <person name="Ma L."/>
            <person name="Liu Q."/>
            <person name="Li H."/>
            <person name="Cai W."/>
        </authorList>
    </citation>
    <scope>NUCLEOTIDE SEQUENCE</scope>
    <source>
        <strain evidence="13">Cailab_2022a</strain>
    </source>
</reference>
<evidence type="ECO:0000256" key="2">
    <source>
        <dbReference type="ARBA" id="ARBA00009995"/>
    </source>
</evidence>
<dbReference type="InterPro" id="IPR002213">
    <property type="entry name" value="UDP_glucos_trans"/>
</dbReference>
<dbReference type="Pfam" id="PF00201">
    <property type="entry name" value="UDPGT"/>
    <property type="match status" value="1"/>
</dbReference>
<evidence type="ECO:0000256" key="1">
    <source>
        <dbReference type="ARBA" id="ARBA00004240"/>
    </source>
</evidence>
<keyword evidence="8 11" id="KW-0472">Membrane</keyword>
<dbReference type="Proteomes" id="UP001075354">
    <property type="component" value="Chromosome 14"/>
</dbReference>
<dbReference type="CDD" id="cd03784">
    <property type="entry name" value="GT1_Gtf-like"/>
    <property type="match status" value="1"/>
</dbReference>
<dbReference type="InterPro" id="IPR050271">
    <property type="entry name" value="UDP-glycosyltransferase"/>
</dbReference>
<evidence type="ECO:0008006" key="15">
    <source>
        <dbReference type="Google" id="ProtNLM"/>
    </source>
</evidence>
<dbReference type="PANTHER" id="PTHR48043:SF145">
    <property type="entry name" value="FI06409P-RELATED"/>
    <property type="match status" value="1"/>
</dbReference>
<keyword evidence="3" id="KW-0328">Glycosyltransferase</keyword>
<comment type="similarity">
    <text evidence="2">Belongs to the UDP-glycosyltransferase family.</text>
</comment>
<keyword evidence="9" id="KW-0325">Glycoprotein</keyword>
<evidence type="ECO:0000256" key="11">
    <source>
        <dbReference type="SAM" id="Phobius"/>
    </source>
</evidence>
<proteinExistence type="inferred from homology"/>
<organism evidence="13 14">
    <name type="scientific">Megalurothrips usitatus</name>
    <name type="common">bean blossom thrips</name>
    <dbReference type="NCBI Taxonomy" id="439358"/>
    <lineage>
        <taxon>Eukaryota</taxon>
        <taxon>Metazoa</taxon>
        <taxon>Ecdysozoa</taxon>
        <taxon>Arthropoda</taxon>
        <taxon>Hexapoda</taxon>
        <taxon>Insecta</taxon>
        <taxon>Pterygota</taxon>
        <taxon>Neoptera</taxon>
        <taxon>Paraneoptera</taxon>
        <taxon>Thysanoptera</taxon>
        <taxon>Terebrantia</taxon>
        <taxon>Thripoidea</taxon>
        <taxon>Thripidae</taxon>
        <taxon>Megalurothrips</taxon>
    </lineage>
</organism>
<dbReference type="EMBL" id="JAPTSV010000014">
    <property type="protein sequence ID" value="KAJ1520421.1"/>
    <property type="molecule type" value="Genomic_DNA"/>
</dbReference>
<keyword evidence="14" id="KW-1185">Reference proteome</keyword>
<name>A0AAV7X458_9NEOP</name>
<dbReference type="PANTHER" id="PTHR48043">
    <property type="entry name" value="EG:EG0003.4 PROTEIN-RELATED"/>
    <property type="match status" value="1"/>
</dbReference>
<gene>
    <name evidence="13" type="ORF">ONE63_003553</name>
</gene>
<evidence type="ECO:0000313" key="13">
    <source>
        <dbReference type="EMBL" id="KAJ1520421.1"/>
    </source>
</evidence>
<keyword evidence="4" id="KW-0808">Transferase</keyword>
<comment type="subcellular location">
    <subcellularLocation>
        <location evidence="10">Endomembrane system</location>
        <topology evidence="10">Single-pass type I membrane protein</topology>
    </subcellularLocation>
    <subcellularLocation>
        <location evidence="1">Endoplasmic reticulum</location>
    </subcellularLocation>
</comment>
<evidence type="ECO:0000313" key="14">
    <source>
        <dbReference type="Proteomes" id="UP001075354"/>
    </source>
</evidence>
<keyword evidence="12" id="KW-0732">Signal</keyword>
<evidence type="ECO:0000256" key="3">
    <source>
        <dbReference type="ARBA" id="ARBA00022676"/>
    </source>
</evidence>
<evidence type="ECO:0000256" key="10">
    <source>
        <dbReference type="ARBA" id="ARBA00046288"/>
    </source>
</evidence>
<protein>
    <recommendedName>
        <fullName evidence="15">Glucuronosyltransferase</fullName>
    </recommendedName>
</protein>
<dbReference type="SUPFAM" id="SSF53756">
    <property type="entry name" value="UDP-Glycosyltransferase/glycogen phosphorylase"/>
    <property type="match status" value="1"/>
</dbReference>
<dbReference type="Gene3D" id="3.40.50.2000">
    <property type="entry name" value="Glycogen Phosphorylase B"/>
    <property type="match status" value="1"/>
</dbReference>
<evidence type="ECO:0000256" key="5">
    <source>
        <dbReference type="ARBA" id="ARBA00022692"/>
    </source>
</evidence>
<feature type="transmembrane region" description="Helical" evidence="11">
    <location>
        <begin position="487"/>
        <end position="511"/>
    </location>
</feature>
<dbReference type="FunFam" id="3.40.50.2000:FF:000050">
    <property type="entry name" value="UDP-glucuronosyltransferase"/>
    <property type="match status" value="1"/>
</dbReference>
<evidence type="ECO:0000256" key="12">
    <source>
        <dbReference type="SAM" id="SignalP"/>
    </source>
</evidence>
<evidence type="ECO:0000256" key="6">
    <source>
        <dbReference type="ARBA" id="ARBA00022824"/>
    </source>
</evidence>